<dbReference type="Gene3D" id="1.20.81.30">
    <property type="entry name" value="Type II secretion system (T2SS), domain F"/>
    <property type="match status" value="1"/>
</dbReference>
<dbReference type="InterPro" id="IPR018076">
    <property type="entry name" value="T2SS_GspF_dom"/>
</dbReference>
<dbReference type="PANTHER" id="PTHR35402:SF1">
    <property type="entry name" value="TYPE II SECRETION SYSTEM PROTEIN GSPF DOMAIN-CONTAINING PROTEIN"/>
    <property type="match status" value="1"/>
</dbReference>
<dbReference type="GO" id="GO:0005886">
    <property type="term" value="C:plasma membrane"/>
    <property type="evidence" value="ECO:0007669"/>
    <property type="project" value="UniProtKB-SubCell"/>
</dbReference>
<gene>
    <name evidence="8" type="ORF">H1011_00325</name>
</gene>
<keyword evidence="5 6" id="KW-0472">Membrane</keyword>
<keyword evidence="2" id="KW-1003">Cell membrane</keyword>
<feature type="transmembrane region" description="Helical" evidence="6">
    <location>
        <begin position="183"/>
        <end position="203"/>
    </location>
</feature>
<dbReference type="InterPro" id="IPR036259">
    <property type="entry name" value="MFS_trans_sf"/>
</dbReference>
<sequence>MDIKNLSVKTQHIVLAISAAFAVILMIIPFAIGKTDLLPPAFSVAILFVFLPYSYFSYTSRKEIEEIEDKLPAFLRDIAESRKSGLTLPQAVSKSSKTDYGVLSKYVKKMAVQLSWGVPFTEALRRFSTKSRSRFVQRAIAIIIETQMSGGALSETLDAVANDARIIKEAEAERKTKLQQQTVIMYAIFFLFLMIVISLQRLLVPLVFSGGFAIASIDPEGVLSFYQGIFFSMIVIQAIFTGLIAGQIADDSVKLGLKHSAIFLVTGVMASWIFLF</sequence>
<feature type="domain" description="Type II secretion system protein GspF" evidence="7">
    <location>
        <begin position="74"/>
        <end position="197"/>
    </location>
</feature>
<comment type="caution">
    <text evidence="8">The sequence shown here is derived from an EMBL/GenBank/DDBJ whole genome shotgun (WGS) entry which is preliminary data.</text>
</comment>
<evidence type="ECO:0000256" key="6">
    <source>
        <dbReference type="SAM" id="Phobius"/>
    </source>
</evidence>
<dbReference type="InterPro" id="IPR056569">
    <property type="entry name" value="ArlJ-like"/>
</dbReference>
<evidence type="ECO:0000259" key="7">
    <source>
        <dbReference type="Pfam" id="PF00482"/>
    </source>
</evidence>
<dbReference type="Proteomes" id="UP000604391">
    <property type="component" value="Unassembled WGS sequence"/>
</dbReference>
<evidence type="ECO:0000256" key="5">
    <source>
        <dbReference type="ARBA" id="ARBA00023136"/>
    </source>
</evidence>
<dbReference type="InterPro" id="IPR042094">
    <property type="entry name" value="T2SS_GspF_sf"/>
</dbReference>
<keyword evidence="4 6" id="KW-1133">Transmembrane helix</keyword>
<dbReference type="PANTHER" id="PTHR35402">
    <property type="entry name" value="INTEGRAL MEMBRANE PROTEIN-RELATED"/>
    <property type="match status" value="1"/>
</dbReference>
<evidence type="ECO:0000313" key="9">
    <source>
        <dbReference type="Proteomes" id="UP000604391"/>
    </source>
</evidence>
<organism evidence="8 9">
    <name type="scientific">Candidatus Undinarchaeum marinum</name>
    <dbReference type="NCBI Taxonomy" id="2756141"/>
    <lineage>
        <taxon>Archaea</taxon>
        <taxon>Candidatus Undinarchaeota</taxon>
        <taxon>Candidatus Undinarchaeia</taxon>
        <taxon>Candidatus Undinarchaeales</taxon>
        <taxon>Candidatus Undinarchaeaceae</taxon>
        <taxon>Candidatus Undinarchaeum</taxon>
    </lineage>
</organism>
<evidence type="ECO:0000256" key="3">
    <source>
        <dbReference type="ARBA" id="ARBA00022692"/>
    </source>
</evidence>
<feature type="transmembrane region" description="Helical" evidence="6">
    <location>
        <begin position="12"/>
        <end position="32"/>
    </location>
</feature>
<keyword evidence="3 6" id="KW-0812">Transmembrane</keyword>
<dbReference type="Pfam" id="PF00482">
    <property type="entry name" value="T2SSF"/>
    <property type="match status" value="1"/>
</dbReference>
<feature type="transmembrane region" description="Helical" evidence="6">
    <location>
        <begin position="257"/>
        <end position="275"/>
    </location>
</feature>
<dbReference type="AlphaFoldDB" id="A0A832XL05"/>
<feature type="transmembrane region" description="Helical" evidence="6">
    <location>
        <begin position="38"/>
        <end position="56"/>
    </location>
</feature>
<keyword evidence="9" id="KW-1185">Reference proteome</keyword>
<dbReference type="EMBL" id="DVAD01000002">
    <property type="protein sequence ID" value="HIJ99257.1"/>
    <property type="molecule type" value="Genomic_DNA"/>
</dbReference>
<dbReference type="SUPFAM" id="SSF103473">
    <property type="entry name" value="MFS general substrate transporter"/>
    <property type="match status" value="1"/>
</dbReference>
<evidence type="ECO:0000313" key="8">
    <source>
        <dbReference type="EMBL" id="HIJ99257.1"/>
    </source>
</evidence>
<evidence type="ECO:0000256" key="1">
    <source>
        <dbReference type="ARBA" id="ARBA00004651"/>
    </source>
</evidence>
<feature type="transmembrane region" description="Helical" evidence="6">
    <location>
        <begin position="223"/>
        <end position="245"/>
    </location>
</feature>
<evidence type="ECO:0000256" key="2">
    <source>
        <dbReference type="ARBA" id="ARBA00022475"/>
    </source>
</evidence>
<name>A0A832XL05_9ARCH</name>
<comment type="subcellular location">
    <subcellularLocation>
        <location evidence="1">Cell membrane</location>
        <topology evidence="1">Multi-pass membrane protein</topology>
    </subcellularLocation>
</comment>
<protein>
    <submittedName>
        <fullName evidence="8">Type II secretion system F family protein</fullName>
    </submittedName>
</protein>
<reference evidence="8 9" key="1">
    <citation type="journal article" name="Nat. Commun.">
        <title>Undinarchaeota illuminate DPANN phylogeny and the impact of gene transfer on archaeal evolution.</title>
        <authorList>
            <person name="Dombrowski N."/>
            <person name="Williams T.A."/>
            <person name="Sun J."/>
            <person name="Woodcroft B.J."/>
            <person name="Lee J.H."/>
            <person name="Minh B.Q."/>
            <person name="Rinke C."/>
            <person name="Spang A."/>
        </authorList>
    </citation>
    <scope>NUCLEOTIDE SEQUENCE [LARGE SCALE GENOMIC DNA]</scope>
    <source>
        <strain evidence="8">MAG_bin17</strain>
    </source>
</reference>
<accession>A0A832XL05</accession>
<evidence type="ECO:0000256" key="4">
    <source>
        <dbReference type="ARBA" id="ARBA00022989"/>
    </source>
</evidence>
<proteinExistence type="predicted"/>